<evidence type="ECO:0000313" key="1">
    <source>
        <dbReference type="EMBL" id="VFK63848.1"/>
    </source>
</evidence>
<name>A0A451AY31_9GAMM</name>
<proteinExistence type="predicted"/>
<dbReference type="EMBL" id="CAADFZ010000038">
    <property type="protein sequence ID" value="VFK63848.1"/>
    <property type="molecule type" value="Genomic_DNA"/>
</dbReference>
<sequence>MEKNITVDVKNLDAFLRKNKSIDLRRADLRHKPGIEACKWTGLEQEKGTLLPQLKAYQRLLRVLPDDSAVPNTANIAKALLKKGIHSALQIAYTPRKIFIEDNSKIFAGDTDLAERVHRRAVACRKGVVLKYMHLSQGLEPHARAAGLNR</sequence>
<protein>
    <submittedName>
        <fullName evidence="2">Uncharacterized protein</fullName>
    </submittedName>
</protein>
<organism evidence="2">
    <name type="scientific">Candidatus Kentrum sp. UNK</name>
    <dbReference type="NCBI Taxonomy" id="2126344"/>
    <lineage>
        <taxon>Bacteria</taxon>
        <taxon>Pseudomonadati</taxon>
        <taxon>Pseudomonadota</taxon>
        <taxon>Gammaproteobacteria</taxon>
        <taxon>Candidatus Kentrum</taxon>
    </lineage>
</organism>
<evidence type="ECO:0000313" key="2">
    <source>
        <dbReference type="EMBL" id="VFK70949.1"/>
    </source>
</evidence>
<reference evidence="2" key="1">
    <citation type="submission" date="2019-02" db="EMBL/GenBank/DDBJ databases">
        <authorList>
            <person name="Gruber-Vodicka R. H."/>
            <person name="Seah K. B. B."/>
        </authorList>
    </citation>
    <scope>NUCLEOTIDE SEQUENCE</scope>
    <source>
        <strain evidence="2">BECK_BY19</strain>
        <strain evidence="1">BECK_BY8</strain>
    </source>
</reference>
<accession>A0A451AY31</accession>
<dbReference type="AlphaFoldDB" id="A0A451AY31"/>
<gene>
    <name evidence="1" type="ORF">BECKUNK1418G_GA0071005_103810</name>
    <name evidence="2" type="ORF">BECKUNK1418H_GA0071006_104410</name>
</gene>
<dbReference type="EMBL" id="CAADGD010000044">
    <property type="protein sequence ID" value="VFK70949.1"/>
    <property type="molecule type" value="Genomic_DNA"/>
</dbReference>